<feature type="compositionally biased region" description="Basic and acidic residues" evidence="1">
    <location>
        <begin position="725"/>
        <end position="734"/>
    </location>
</feature>
<feature type="compositionally biased region" description="Basic and acidic residues" evidence="1">
    <location>
        <begin position="665"/>
        <end position="679"/>
    </location>
</feature>
<accession>B8BRU3</accession>
<gene>
    <name evidence="2" type="ORF">THAPSDRAFT_20979</name>
</gene>
<feature type="compositionally biased region" description="Basic and acidic residues" evidence="1">
    <location>
        <begin position="766"/>
        <end position="777"/>
    </location>
</feature>
<reference evidence="2 3" key="2">
    <citation type="journal article" date="2008" name="Nature">
        <title>The Phaeodactylum genome reveals the evolutionary history of diatom genomes.</title>
        <authorList>
            <person name="Bowler C."/>
            <person name="Allen A.E."/>
            <person name="Badger J.H."/>
            <person name="Grimwood J."/>
            <person name="Jabbari K."/>
            <person name="Kuo A."/>
            <person name="Maheswari U."/>
            <person name="Martens C."/>
            <person name="Maumus F."/>
            <person name="Otillar R.P."/>
            <person name="Rayko E."/>
            <person name="Salamov A."/>
            <person name="Vandepoele K."/>
            <person name="Beszteri B."/>
            <person name="Gruber A."/>
            <person name="Heijde M."/>
            <person name="Katinka M."/>
            <person name="Mock T."/>
            <person name="Valentin K."/>
            <person name="Verret F."/>
            <person name="Berges J.A."/>
            <person name="Brownlee C."/>
            <person name="Cadoret J.P."/>
            <person name="Chiovitti A."/>
            <person name="Choi C.J."/>
            <person name="Coesel S."/>
            <person name="De Martino A."/>
            <person name="Detter J.C."/>
            <person name="Durkin C."/>
            <person name="Falciatore A."/>
            <person name="Fournet J."/>
            <person name="Haruta M."/>
            <person name="Huysman M.J."/>
            <person name="Jenkins B.D."/>
            <person name="Jiroutova K."/>
            <person name="Jorgensen R.E."/>
            <person name="Joubert Y."/>
            <person name="Kaplan A."/>
            <person name="Kroger N."/>
            <person name="Kroth P.G."/>
            <person name="La Roche J."/>
            <person name="Lindquist E."/>
            <person name="Lommer M."/>
            <person name="Martin-Jezequel V."/>
            <person name="Lopez P.J."/>
            <person name="Lucas S."/>
            <person name="Mangogna M."/>
            <person name="McGinnis K."/>
            <person name="Medlin L.K."/>
            <person name="Montsant A."/>
            <person name="Oudot-Le Secq M.P."/>
            <person name="Napoli C."/>
            <person name="Obornik M."/>
            <person name="Parker M.S."/>
            <person name="Petit J.L."/>
            <person name="Porcel B.M."/>
            <person name="Poulsen N."/>
            <person name="Robison M."/>
            <person name="Rychlewski L."/>
            <person name="Rynearson T.A."/>
            <person name="Schmutz J."/>
            <person name="Shapiro H."/>
            <person name="Siaut M."/>
            <person name="Stanley M."/>
            <person name="Sussman M.R."/>
            <person name="Taylor A.R."/>
            <person name="Vardi A."/>
            <person name="von Dassow P."/>
            <person name="Vyverman W."/>
            <person name="Willis A."/>
            <person name="Wyrwicz L.S."/>
            <person name="Rokhsar D.S."/>
            <person name="Weissenbach J."/>
            <person name="Armbrust E.V."/>
            <person name="Green B.R."/>
            <person name="Van de Peer Y."/>
            <person name="Grigoriev I.V."/>
        </authorList>
    </citation>
    <scope>NUCLEOTIDE SEQUENCE [LARGE SCALE GENOMIC DNA]</scope>
    <source>
        <strain evidence="2 3">CCMP1335</strain>
    </source>
</reference>
<feature type="region of interest" description="Disordered" evidence="1">
    <location>
        <begin position="405"/>
        <end position="970"/>
    </location>
</feature>
<dbReference type="HOGENOM" id="CLU_303772_0_0_1"/>
<feature type="compositionally biased region" description="Basic and acidic residues" evidence="1">
    <location>
        <begin position="871"/>
        <end position="890"/>
    </location>
</feature>
<feature type="compositionally biased region" description="Polar residues" evidence="1">
    <location>
        <begin position="357"/>
        <end position="371"/>
    </location>
</feature>
<feature type="compositionally biased region" description="Basic residues" evidence="1">
    <location>
        <begin position="81"/>
        <end position="99"/>
    </location>
</feature>
<organism evidence="2 3">
    <name type="scientific">Thalassiosira pseudonana</name>
    <name type="common">Marine diatom</name>
    <name type="synonym">Cyclotella nana</name>
    <dbReference type="NCBI Taxonomy" id="35128"/>
    <lineage>
        <taxon>Eukaryota</taxon>
        <taxon>Sar</taxon>
        <taxon>Stramenopiles</taxon>
        <taxon>Ochrophyta</taxon>
        <taxon>Bacillariophyta</taxon>
        <taxon>Coscinodiscophyceae</taxon>
        <taxon>Thalassiosirophycidae</taxon>
        <taxon>Thalassiosirales</taxon>
        <taxon>Thalassiosiraceae</taxon>
        <taxon>Thalassiosira</taxon>
    </lineage>
</organism>
<dbReference type="PaxDb" id="35128-Thaps20979"/>
<dbReference type="AlphaFoldDB" id="B8BRU3"/>
<dbReference type="GeneID" id="7449041"/>
<dbReference type="KEGG" id="tps:THAPSDRAFT_20979"/>
<feature type="compositionally biased region" description="Polar residues" evidence="1">
    <location>
        <begin position="405"/>
        <end position="417"/>
    </location>
</feature>
<feature type="compositionally biased region" description="Basic and acidic residues" evidence="1">
    <location>
        <begin position="121"/>
        <end position="130"/>
    </location>
</feature>
<feature type="compositionally biased region" description="Basic and acidic residues" evidence="1">
    <location>
        <begin position="464"/>
        <end position="479"/>
    </location>
</feature>
<dbReference type="EMBL" id="CM000638">
    <property type="protein sequence ID" value="EED96016.1"/>
    <property type="molecule type" value="Genomic_DNA"/>
</dbReference>
<feature type="region of interest" description="Disordered" evidence="1">
    <location>
        <begin position="1"/>
        <end position="143"/>
    </location>
</feature>
<feature type="compositionally biased region" description="Low complexity" evidence="1">
    <location>
        <begin position="22"/>
        <end position="35"/>
    </location>
</feature>
<feature type="region of interest" description="Disordered" evidence="1">
    <location>
        <begin position="211"/>
        <end position="377"/>
    </location>
</feature>
<feature type="compositionally biased region" description="Basic and acidic residues" evidence="1">
    <location>
        <begin position="312"/>
        <end position="322"/>
    </location>
</feature>
<feature type="compositionally biased region" description="Basic residues" evidence="1">
    <location>
        <begin position="418"/>
        <end position="428"/>
    </location>
</feature>
<dbReference type="OMA" id="TWITDAS"/>
<proteinExistence type="predicted"/>
<dbReference type="RefSeq" id="XP_002286375.1">
    <property type="nucleotide sequence ID" value="XM_002286339.1"/>
</dbReference>
<feature type="compositionally biased region" description="Basic and acidic residues" evidence="1">
    <location>
        <begin position="602"/>
        <end position="618"/>
    </location>
</feature>
<dbReference type="Proteomes" id="UP000001449">
    <property type="component" value="Chromosome 1"/>
</dbReference>
<sequence length="980" mass="107973">MIENRQRYPRPASRGRIRPSEDSSTAGSSSTSYTTGVARHNPQSSKDSEVATDMMQPQQNQQQQGGHVFQSRIVTQSHVIPRARSRSKGRKKRPSQSRRKSAEEPAPPTASDGGVHHRSKSEHGNDRFDDIYNQSGNSSMKLSSASLGASLEGMQSDYSEKIDHQGRCVRHSNIELCRREANGNMSPSWRVLLQDCPLCSLDTSQKEVDLAQRTPAIDSTQTATTSPSSDDEGEESSQPPSWTLSDASSSEDEQVKTKSRKRQPVVKREMMKPPAPPPPKQSASVAAAGSEPQKRSNSKGKGRAAPQSSVKSLKELGRKLAMENEAGLSAVPGDDVSMGASTAVSKQRPPPPRFWRSGSNETSLSKMSTKELSALRRQRRAEVAAGILQQNQGGEDMSEVTSHISKMNTDAASLKSGTRSHTKRRSERSRKMATDGDETASFATTPETESILGAAAAVRSRARRNVDRSLERRKAEQRGGRNQRSASDGTGVGSSFTGGEARSQITITRLNDEQPSRTILRGRSHSNDDILGAAAEIRSRARRSLSRSRERNKAAAMFCGETPPDHGDDDDEGFDDQMTVATTETKRSILNPHGLANQPEVPRVERRSQSRGKTREGEESVGDQEAESTGMDRRPRSRGRRRDARNMDANKPVSENMQSSAEMLINRRREMRQKIAERHSKGKKGHGYSDSADAVDHLSLKEEMMEEWTNVSNSTGGRRTPTRSRLSDQKDGARRGRSRSVVRDGLSRIRSASVNAFKKRASSVQGDRDENTIDTSKKSTRSSLTQRMHKVKNFRSLSRGRFSSRDDSDARSDTKSESFAMHNTPAWATDEDDEKQSRSSILKRLSQKKPISKGQSLSRGSFRGDIGGIVDHSDAKSEGGWRTNESDRFSRSSFLHRLSKSKPEEGMVRSLSRGSFRETGGAKSDSFALTGNPWATDDVDAFSNSSKHQSTKKNVRSLSRGNYPSDDEGSFAKIMSAWDD</sequence>
<evidence type="ECO:0000256" key="1">
    <source>
        <dbReference type="SAM" id="MobiDB-lite"/>
    </source>
</evidence>
<keyword evidence="3" id="KW-1185">Reference proteome</keyword>
<feature type="compositionally biased region" description="Basic and acidic residues" evidence="1">
    <location>
        <begin position="694"/>
        <end position="703"/>
    </location>
</feature>
<evidence type="ECO:0000313" key="3">
    <source>
        <dbReference type="Proteomes" id="UP000001449"/>
    </source>
</evidence>
<feature type="compositionally biased region" description="Basic and acidic residues" evidence="1">
    <location>
        <begin position="803"/>
        <end position="816"/>
    </location>
</feature>
<evidence type="ECO:0000313" key="2">
    <source>
        <dbReference type="EMBL" id="EED96016.1"/>
    </source>
</evidence>
<dbReference type="InParanoid" id="B8BRU3"/>
<feature type="compositionally biased region" description="Polar residues" evidence="1">
    <location>
        <begin position="480"/>
        <end position="509"/>
    </location>
</feature>
<reference evidence="2 3" key="1">
    <citation type="journal article" date="2004" name="Science">
        <title>The genome of the diatom Thalassiosira pseudonana: ecology, evolution, and metabolism.</title>
        <authorList>
            <person name="Armbrust E.V."/>
            <person name="Berges J.A."/>
            <person name="Bowler C."/>
            <person name="Green B.R."/>
            <person name="Martinez D."/>
            <person name="Putnam N.H."/>
            <person name="Zhou S."/>
            <person name="Allen A.E."/>
            <person name="Apt K.E."/>
            <person name="Bechner M."/>
            <person name="Brzezinski M.A."/>
            <person name="Chaal B.K."/>
            <person name="Chiovitti A."/>
            <person name="Davis A.K."/>
            <person name="Demarest M.S."/>
            <person name="Detter J.C."/>
            <person name="Glavina T."/>
            <person name="Goodstein D."/>
            <person name="Hadi M.Z."/>
            <person name="Hellsten U."/>
            <person name="Hildebrand M."/>
            <person name="Jenkins B.D."/>
            <person name="Jurka J."/>
            <person name="Kapitonov V.V."/>
            <person name="Kroger N."/>
            <person name="Lau W.W."/>
            <person name="Lane T.W."/>
            <person name="Larimer F.W."/>
            <person name="Lippmeier J.C."/>
            <person name="Lucas S."/>
            <person name="Medina M."/>
            <person name="Montsant A."/>
            <person name="Obornik M."/>
            <person name="Parker M.S."/>
            <person name="Palenik B."/>
            <person name="Pazour G.J."/>
            <person name="Richardson P.M."/>
            <person name="Rynearson T.A."/>
            <person name="Saito M.A."/>
            <person name="Schwartz D.C."/>
            <person name="Thamatrakoln K."/>
            <person name="Valentin K."/>
            <person name="Vardi A."/>
            <person name="Wilkerson F.P."/>
            <person name="Rokhsar D.S."/>
        </authorList>
    </citation>
    <scope>NUCLEOTIDE SEQUENCE [LARGE SCALE GENOMIC DNA]</scope>
    <source>
        <strain evidence="2 3">CCMP1335</strain>
    </source>
</reference>
<name>B8BRU3_THAPS</name>
<protein>
    <submittedName>
        <fullName evidence="2">Uncharacterized protein</fullName>
    </submittedName>
</protein>